<dbReference type="NCBIfam" id="NF040504">
    <property type="entry name" value="resist_ArsN1b"/>
    <property type="match status" value="1"/>
</dbReference>
<dbReference type="CDD" id="cd04301">
    <property type="entry name" value="NAT_SF"/>
    <property type="match status" value="1"/>
</dbReference>
<accession>A0A239IDT9</accession>
<keyword evidence="1 4" id="KW-0808">Transferase</keyword>
<dbReference type="AlphaFoldDB" id="A0A239IDT9"/>
<dbReference type="Pfam" id="PF13420">
    <property type="entry name" value="Acetyltransf_4"/>
    <property type="match status" value="1"/>
</dbReference>
<dbReference type="PANTHER" id="PTHR43072">
    <property type="entry name" value="N-ACETYLTRANSFERASE"/>
    <property type="match status" value="1"/>
</dbReference>
<dbReference type="SUPFAM" id="SSF55729">
    <property type="entry name" value="Acyl-CoA N-acyltransferases (Nat)"/>
    <property type="match status" value="1"/>
</dbReference>
<evidence type="ECO:0000256" key="1">
    <source>
        <dbReference type="ARBA" id="ARBA00022679"/>
    </source>
</evidence>
<dbReference type="EMBL" id="FZOT01000009">
    <property type="protein sequence ID" value="SNS90594.1"/>
    <property type="molecule type" value="Genomic_DNA"/>
</dbReference>
<keyword evidence="2" id="KW-0012">Acyltransferase</keyword>
<dbReference type="Proteomes" id="UP000198284">
    <property type="component" value="Unassembled WGS sequence"/>
</dbReference>
<sequence>MPNLLIRPATLADAAAFAAIYNPYVATTTISFEEIEVAADDMARRIEHTLEAGLPWLVVETSGEVMGYAYASKWKERSAYRHSVESSIYLREDAAGKGLARPLYEALLSRLRAQGVHAVMGGITQPNEASVRFHERFGFRQVALFPEVGYKFGRWIDVGYWQLLLNR</sequence>
<evidence type="ECO:0000313" key="4">
    <source>
        <dbReference type="EMBL" id="SNS90594.1"/>
    </source>
</evidence>
<dbReference type="RefSeq" id="WP_089399965.1">
    <property type="nucleotide sequence ID" value="NZ_FZOT01000009.1"/>
</dbReference>
<gene>
    <name evidence="4" type="ORF">SAMN06265795_10921</name>
</gene>
<dbReference type="PANTHER" id="PTHR43072:SF23">
    <property type="entry name" value="UPF0039 PROTEIN C11D3.02C"/>
    <property type="match status" value="1"/>
</dbReference>
<protein>
    <submittedName>
        <fullName evidence="4">Phosphinothricin acetyltransferase</fullName>
    </submittedName>
</protein>
<organism evidence="4 5">
    <name type="scientific">Noviherbaspirillum humi</name>
    <dbReference type="NCBI Taxonomy" id="1688639"/>
    <lineage>
        <taxon>Bacteria</taxon>
        <taxon>Pseudomonadati</taxon>
        <taxon>Pseudomonadota</taxon>
        <taxon>Betaproteobacteria</taxon>
        <taxon>Burkholderiales</taxon>
        <taxon>Oxalobacteraceae</taxon>
        <taxon>Noviherbaspirillum</taxon>
    </lineage>
</organism>
<dbReference type="GO" id="GO:0016747">
    <property type="term" value="F:acyltransferase activity, transferring groups other than amino-acyl groups"/>
    <property type="evidence" value="ECO:0007669"/>
    <property type="project" value="InterPro"/>
</dbReference>
<dbReference type="PROSITE" id="PS51186">
    <property type="entry name" value="GNAT"/>
    <property type="match status" value="1"/>
</dbReference>
<dbReference type="Gene3D" id="3.40.630.30">
    <property type="match status" value="1"/>
</dbReference>
<dbReference type="InterPro" id="IPR016181">
    <property type="entry name" value="Acyl_CoA_acyltransferase"/>
</dbReference>
<feature type="domain" description="N-acetyltransferase" evidence="3">
    <location>
        <begin position="4"/>
        <end position="166"/>
    </location>
</feature>
<keyword evidence="5" id="KW-1185">Reference proteome</keyword>
<proteinExistence type="predicted"/>
<reference evidence="4 5" key="1">
    <citation type="submission" date="2017-06" db="EMBL/GenBank/DDBJ databases">
        <authorList>
            <person name="Kim H.J."/>
            <person name="Triplett B.A."/>
        </authorList>
    </citation>
    <scope>NUCLEOTIDE SEQUENCE [LARGE SCALE GENOMIC DNA]</scope>
    <source>
        <strain evidence="4 5">U15</strain>
    </source>
</reference>
<evidence type="ECO:0000313" key="5">
    <source>
        <dbReference type="Proteomes" id="UP000198284"/>
    </source>
</evidence>
<evidence type="ECO:0000259" key="3">
    <source>
        <dbReference type="PROSITE" id="PS51186"/>
    </source>
</evidence>
<dbReference type="InterPro" id="IPR000182">
    <property type="entry name" value="GNAT_dom"/>
</dbReference>
<evidence type="ECO:0000256" key="2">
    <source>
        <dbReference type="ARBA" id="ARBA00023315"/>
    </source>
</evidence>
<name>A0A239IDT9_9BURK</name>
<dbReference type="OrthoDB" id="5459937at2"/>